<organism evidence="1">
    <name type="scientific">Sesamum angustifolium</name>
    <dbReference type="NCBI Taxonomy" id="2727405"/>
    <lineage>
        <taxon>Eukaryota</taxon>
        <taxon>Viridiplantae</taxon>
        <taxon>Streptophyta</taxon>
        <taxon>Embryophyta</taxon>
        <taxon>Tracheophyta</taxon>
        <taxon>Spermatophyta</taxon>
        <taxon>Magnoliopsida</taxon>
        <taxon>eudicotyledons</taxon>
        <taxon>Gunneridae</taxon>
        <taxon>Pentapetalae</taxon>
        <taxon>asterids</taxon>
        <taxon>lamiids</taxon>
        <taxon>Lamiales</taxon>
        <taxon>Pedaliaceae</taxon>
        <taxon>Sesamum</taxon>
    </lineage>
</organism>
<dbReference type="PANTHER" id="PTHR33710:SF71">
    <property type="entry name" value="ENDONUCLEASE_EXONUCLEASE_PHOSPHATASE DOMAIN-CONTAINING PROTEIN"/>
    <property type="match status" value="1"/>
</dbReference>
<sequence>MACPTAKPAMKPKVSVYVQCKVLENRTEPTTAPLLEEVNILSEEILEQHSAEEDPVLPSRDNGGKGNHIWIAQDYEVLDVESLDVGTQFIHYHYITNVVVGRRLLWQALSNLVQSIDEELWLFDGDFNAVLDMGEVCGASGDIKQAMDEFQECVVETDLITLPMQGELFTWLNCSSDNRGLWKRLDHMFVNDRLLGRWLNASYVSLTPRTSDHSPLVKRGDTQTKQVSMFRFDNYLALSPEFIPIVKNIGSTT</sequence>
<evidence type="ECO:0000313" key="1">
    <source>
        <dbReference type="EMBL" id="KAL0290032.1"/>
    </source>
</evidence>
<dbReference type="SUPFAM" id="SSF56219">
    <property type="entry name" value="DNase I-like"/>
    <property type="match status" value="1"/>
</dbReference>
<accession>A0AAW2J7E6</accession>
<dbReference type="InterPro" id="IPR036691">
    <property type="entry name" value="Endo/exonu/phosph_ase_sf"/>
</dbReference>
<dbReference type="EMBL" id="JACGWK010001375">
    <property type="protein sequence ID" value="KAL0290032.1"/>
    <property type="molecule type" value="Genomic_DNA"/>
</dbReference>
<reference evidence="1" key="2">
    <citation type="journal article" date="2024" name="Plant">
        <title>Genomic evolution and insights into agronomic trait innovations of Sesamum species.</title>
        <authorList>
            <person name="Miao H."/>
            <person name="Wang L."/>
            <person name="Qu L."/>
            <person name="Liu H."/>
            <person name="Sun Y."/>
            <person name="Le M."/>
            <person name="Wang Q."/>
            <person name="Wei S."/>
            <person name="Zheng Y."/>
            <person name="Lin W."/>
            <person name="Duan Y."/>
            <person name="Cao H."/>
            <person name="Xiong S."/>
            <person name="Wang X."/>
            <person name="Wei L."/>
            <person name="Li C."/>
            <person name="Ma Q."/>
            <person name="Ju M."/>
            <person name="Zhao R."/>
            <person name="Li G."/>
            <person name="Mu C."/>
            <person name="Tian Q."/>
            <person name="Mei H."/>
            <person name="Zhang T."/>
            <person name="Gao T."/>
            <person name="Zhang H."/>
        </authorList>
    </citation>
    <scope>NUCLEOTIDE SEQUENCE</scope>
    <source>
        <strain evidence="1">G01</strain>
    </source>
</reference>
<dbReference type="PANTHER" id="PTHR33710">
    <property type="entry name" value="BNAC02G09200D PROTEIN"/>
    <property type="match status" value="1"/>
</dbReference>
<dbReference type="AlphaFoldDB" id="A0AAW2J7E6"/>
<comment type="caution">
    <text evidence="1">The sequence shown here is derived from an EMBL/GenBank/DDBJ whole genome shotgun (WGS) entry which is preliminary data.</text>
</comment>
<name>A0AAW2J7E6_9LAMI</name>
<evidence type="ECO:0008006" key="2">
    <source>
        <dbReference type="Google" id="ProtNLM"/>
    </source>
</evidence>
<dbReference type="Gene3D" id="3.60.10.10">
    <property type="entry name" value="Endonuclease/exonuclease/phosphatase"/>
    <property type="match status" value="1"/>
</dbReference>
<proteinExistence type="predicted"/>
<protein>
    <recommendedName>
        <fullName evidence="2">Endonuclease/exonuclease/phosphatase domain-containing protein</fullName>
    </recommendedName>
</protein>
<reference evidence="1" key="1">
    <citation type="submission" date="2020-06" db="EMBL/GenBank/DDBJ databases">
        <authorList>
            <person name="Li T."/>
            <person name="Hu X."/>
            <person name="Zhang T."/>
            <person name="Song X."/>
            <person name="Zhang H."/>
            <person name="Dai N."/>
            <person name="Sheng W."/>
            <person name="Hou X."/>
            <person name="Wei L."/>
        </authorList>
    </citation>
    <scope>NUCLEOTIDE SEQUENCE</scope>
    <source>
        <strain evidence="1">G01</strain>
        <tissue evidence="1">Leaf</tissue>
    </source>
</reference>
<gene>
    <name evidence="1" type="ORF">Sangu_2592700</name>
</gene>